<feature type="domain" description="B box-type" evidence="3">
    <location>
        <begin position="30"/>
        <end position="68"/>
    </location>
</feature>
<dbReference type="InterPro" id="IPR006734">
    <property type="entry name" value="PLATZ"/>
</dbReference>
<proteinExistence type="predicted"/>
<dbReference type="InterPro" id="IPR000315">
    <property type="entry name" value="Znf_B-box"/>
</dbReference>
<dbReference type="Proteomes" id="UP000054558">
    <property type="component" value="Unassembled WGS sequence"/>
</dbReference>
<accession>A0A1Y1HMR7</accession>
<keyword evidence="5" id="KW-1185">Reference proteome</keyword>
<dbReference type="Pfam" id="PF04640">
    <property type="entry name" value="PLATZ"/>
    <property type="match status" value="1"/>
</dbReference>
<keyword evidence="1" id="KW-0862">Zinc</keyword>
<dbReference type="OMA" id="PPIVSIH"/>
<dbReference type="AlphaFoldDB" id="A0A1Y1HMR7"/>
<dbReference type="EMBL" id="DF236954">
    <property type="protein sequence ID" value="GAQ77896.1"/>
    <property type="molecule type" value="Genomic_DNA"/>
</dbReference>
<feature type="region of interest" description="Disordered" evidence="2">
    <location>
        <begin position="235"/>
        <end position="263"/>
    </location>
</feature>
<sequence length="263" mass="29640">MVGFSLPRALPLERPEWLDALLSLEFFVPCKRHLIAKKNERNIFCIDCHDAICQHCLGSHGGHKLVQVRRYVYHDVVRLNDISKLVDCSGVQTYIINGARVVFLNQRPQPKPSKALGNVCGHCDRALQEPHQYCCVACKVDSSLDAGQDVAAMLPKFMHTTFELSPESSPMKHLKAVARVTARRTFRRITIPTSESSFQSQSSEIDSPREVESDTSSTSLPNIFELSPRLTLKRSRGSTDSLDSMLRSVSRRKMTVPHRAPLW</sequence>
<dbReference type="PANTHER" id="PTHR31065:SF1">
    <property type="entry name" value="OS09G0116050 PROTEIN"/>
    <property type="match status" value="1"/>
</dbReference>
<evidence type="ECO:0000313" key="4">
    <source>
        <dbReference type="EMBL" id="GAQ77896.1"/>
    </source>
</evidence>
<name>A0A1Y1HMR7_KLENI</name>
<protein>
    <recommendedName>
        <fullName evidence="3">B box-type domain-containing protein</fullName>
    </recommendedName>
</protein>
<dbReference type="GO" id="GO:0008270">
    <property type="term" value="F:zinc ion binding"/>
    <property type="evidence" value="ECO:0007669"/>
    <property type="project" value="UniProtKB-KW"/>
</dbReference>
<keyword evidence="1" id="KW-0863">Zinc-finger</keyword>
<reference evidence="4 5" key="1">
    <citation type="journal article" date="2014" name="Nat. Commun.">
        <title>Klebsormidium flaccidum genome reveals primary factors for plant terrestrial adaptation.</title>
        <authorList>
            <person name="Hori K."/>
            <person name="Maruyama F."/>
            <person name="Fujisawa T."/>
            <person name="Togashi T."/>
            <person name="Yamamoto N."/>
            <person name="Seo M."/>
            <person name="Sato S."/>
            <person name="Yamada T."/>
            <person name="Mori H."/>
            <person name="Tajima N."/>
            <person name="Moriyama T."/>
            <person name="Ikeuchi M."/>
            <person name="Watanabe M."/>
            <person name="Wada H."/>
            <person name="Kobayashi K."/>
            <person name="Saito M."/>
            <person name="Masuda T."/>
            <person name="Sasaki-Sekimoto Y."/>
            <person name="Mashiguchi K."/>
            <person name="Awai K."/>
            <person name="Shimojima M."/>
            <person name="Masuda S."/>
            <person name="Iwai M."/>
            <person name="Nobusawa T."/>
            <person name="Narise T."/>
            <person name="Kondo S."/>
            <person name="Saito H."/>
            <person name="Sato R."/>
            <person name="Murakawa M."/>
            <person name="Ihara Y."/>
            <person name="Oshima-Yamada Y."/>
            <person name="Ohtaka K."/>
            <person name="Satoh M."/>
            <person name="Sonobe K."/>
            <person name="Ishii M."/>
            <person name="Ohtani R."/>
            <person name="Kanamori-Sato M."/>
            <person name="Honoki R."/>
            <person name="Miyazaki D."/>
            <person name="Mochizuki H."/>
            <person name="Umetsu J."/>
            <person name="Higashi K."/>
            <person name="Shibata D."/>
            <person name="Kamiya Y."/>
            <person name="Sato N."/>
            <person name="Nakamura Y."/>
            <person name="Tabata S."/>
            <person name="Ida S."/>
            <person name="Kurokawa K."/>
            <person name="Ohta H."/>
        </authorList>
    </citation>
    <scope>NUCLEOTIDE SEQUENCE [LARGE SCALE GENOMIC DNA]</scope>
    <source>
        <strain evidence="4 5">NIES-2285</strain>
    </source>
</reference>
<evidence type="ECO:0000313" key="5">
    <source>
        <dbReference type="Proteomes" id="UP000054558"/>
    </source>
</evidence>
<dbReference type="CDD" id="cd19756">
    <property type="entry name" value="Bbox2"/>
    <property type="match status" value="1"/>
</dbReference>
<dbReference type="Gene3D" id="3.30.160.60">
    <property type="entry name" value="Classic Zinc Finger"/>
    <property type="match status" value="1"/>
</dbReference>
<feature type="region of interest" description="Disordered" evidence="2">
    <location>
        <begin position="191"/>
        <end position="220"/>
    </location>
</feature>
<dbReference type="PROSITE" id="PS50119">
    <property type="entry name" value="ZF_BBOX"/>
    <property type="match status" value="1"/>
</dbReference>
<gene>
    <name evidence="4" type="ORF">KFL_000050330</name>
</gene>
<evidence type="ECO:0000256" key="2">
    <source>
        <dbReference type="SAM" id="MobiDB-lite"/>
    </source>
</evidence>
<dbReference type="PANTHER" id="PTHR31065">
    <property type="entry name" value="PLATZ TRANSCRIPTION FACTOR FAMILY PROTEIN"/>
    <property type="match status" value="1"/>
</dbReference>
<evidence type="ECO:0000256" key="1">
    <source>
        <dbReference type="PROSITE-ProRule" id="PRU00024"/>
    </source>
</evidence>
<dbReference type="SUPFAM" id="SSF57845">
    <property type="entry name" value="B-box zinc-binding domain"/>
    <property type="match status" value="1"/>
</dbReference>
<feature type="compositionally biased region" description="Low complexity" evidence="2">
    <location>
        <begin position="191"/>
        <end position="204"/>
    </location>
</feature>
<keyword evidence="1" id="KW-0479">Metal-binding</keyword>
<dbReference type="OrthoDB" id="1908108at2759"/>
<evidence type="ECO:0000259" key="3">
    <source>
        <dbReference type="PROSITE" id="PS50119"/>
    </source>
</evidence>
<organism evidence="4 5">
    <name type="scientific">Klebsormidium nitens</name>
    <name type="common">Green alga</name>
    <name type="synonym">Ulothrix nitens</name>
    <dbReference type="NCBI Taxonomy" id="105231"/>
    <lineage>
        <taxon>Eukaryota</taxon>
        <taxon>Viridiplantae</taxon>
        <taxon>Streptophyta</taxon>
        <taxon>Klebsormidiophyceae</taxon>
        <taxon>Klebsormidiales</taxon>
        <taxon>Klebsormidiaceae</taxon>
        <taxon>Klebsormidium</taxon>
    </lineage>
</organism>